<keyword evidence="1" id="KW-1133">Transmembrane helix</keyword>
<dbReference type="AlphaFoldDB" id="D5BZ08"/>
<organism evidence="2 3">
    <name type="scientific">Nitrosococcus halophilus (strain Nc4)</name>
    <dbReference type="NCBI Taxonomy" id="472759"/>
    <lineage>
        <taxon>Bacteria</taxon>
        <taxon>Pseudomonadati</taxon>
        <taxon>Pseudomonadota</taxon>
        <taxon>Gammaproteobacteria</taxon>
        <taxon>Chromatiales</taxon>
        <taxon>Chromatiaceae</taxon>
        <taxon>Nitrosococcus</taxon>
    </lineage>
</organism>
<feature type="transmembrane region" description="Helical" evidence="1">
    <location>
        <begin position="20"/>
        <end position="38"/>
    </location>
</feature>
<dbReference type="eggNOG" id="ENOG502ZHXI">
    <property type="taxonomic scope" value="Bacteria"/>
</dbReference>
<dbReference type="EMBL" id="CP001798">
    <property type="protein sequence ID" value="ADE14221.1"/>
    <property type="molecule type" value="Genomic_DNA"/>
</dbReference>
<evidence type="ECO:0000256" key="1">
    <source>
        <dbReference type="SAM" id="Phobius"/>
    </source>
</evidence>
<evidence type="ECO:0000313" key="2">
    <source>
        <dbReference type="EMBL" id="ADE14221.1"/>
    </source>
</evidence>
<feature type="transmembrane region" description="Helical" evidence="1">
    <location>
        <begin position="90"/>
        <end position="114"/>
    </location>
</feature>
<dbReference type="RefSeq" id="WP_013032113.1">
    <property type="nucleotide sequence ID" value="NC_013960.1"/>
</dbReference>
<keyword evidence="1" id="KW-0472">Membrane</keyword>
<reference evidence="3" key="1">
    <citation type="submission" date="2010-04" db="EMBL/GenBank/DDBJ databases">
        <title>Complete genome sequence of Nitrosococcus halophilus Nc4, a salt-adapted, aerobic obligate ammonia-oxidizing sulfur purple bacterium.</title>
        <authorList>
            <consortium name="US DOE Joint Genome Institute"/>
            <person name="Campbell M.A."/>
            <person name="Malfatti S.A."/>
            <person name="Chain P.S.G."/>
            <person name="Heidelberg J.F."/>
            <person name="Ward B.B."/>
            <person name="Klotz M.G."/>
        </authorList>
    </citation>
    <scope>NUCLEOTIDE SEQUENCE [LARGE SCALE GENOMIC DNA]</scope>
    <source>
        <strain evidence="3">Nc4</strain>
    </source>
</reference>
<dbReference type="HOGENOM" id="CLU_2060502_0_0_6"/>
<dbReference type="KEGG" id="nhl:Nhal_1049"/>
<feature type="transmembrane region" description="Helical" evidence="1">
    <location>
        <begin position="44"/>
        <end position="63"/>
    </location>
</feature>
<accession>D5BZ08</accession>
<keyword evidence="1" id="KW-0812">Transmembrane</keyword>
<name>D5BZ08_NITHN</name>
<dbReference type="Proteomes" id="UP000001844">
    <property type="component" value="Chromosome"/>
</dbReference>
<gene>
    <name evidence="2" type="ordered locus">Nhal_1049</name>
</gene>
<sequence length="121" mass="14079">MIEKLNKLAIFISPLKWPALIISIALLVVAVTIAVSSSSRDEDILLIPSIVGFVWFLCIYVLISNFQNIPRKIEPEDGWFARIKVRLYRFWFLVLGLLFILTTGLVLFISYRLIMDWLSRY</sequence>
<keyword evidence="3" id="KW-1185">Reference proteome</keyword>
<evidence type="ECO:0008006" key="4">
    <source>
        <dbReference type="Google" id="ProtNLM"/>
    </source>
</evidence>
<proteinExistence type="predicted"/>
<dbReference type="OrthoDB" id="6228411at2"/>
<evidence type="ECO:0000313" key="3">
    <source>
        <dbReference type="Proteomes" id="UP000001844"/>
    </source>
</evidence>
<protein>
    <recommendedName>
        <fullName evidence="4">Transmembrane protein</fullName>
    </recommendedName>
</protein>